<evidence type="ECO:0000313" key="3">
    <source>
        <dbReference type="Proteomes" id="UP001209344"/>
    </source>
</evidence>
<proteinExistence type="predicted"/>
<feature type="compositionally biased region" description="Basic and acidic residues" evidence="1">
    <location>
        <begin position="304"/>
        <end position="313"/>
    </location>
</feature>
<gene>
    <name evidence="2" type="ORF">ONT16_10210</name>
</gene>
<reference evidence="2" key="1">
    <citation type="submission" date="2022-11" db="EMBL/GenBank/DDBJ databases">
        <title>Genomic repertoires linked with pathogenic potency of arthritogenic Prevotella copri isolated from the gut of rheumatoid arthritis patients.</title>
        <authorList>
            <person name="Nii T."/>
            <person name="Maeda Y."/>
            <person name="Motooka D."/>
            <person name="Naito M."/>
            <person name="Matsumoto Y."/>
            <person name="Ogawa T."/>
            <person name="Oguro-Igashira E."/>
            <person name="Kishikawa T."/>
            <person name="Yamashita M."/>
            <person name="Koizumi S."/>
            <person name="Kurakawa T."/>
            <person name="Okumura R."/>
            <person name="Kayama H."/>
            <person name="Murakami M."/>
            <person name="Sakaguchi T."/>
            <person name="Das B."/>
            <person name="Nakamura S."/>
            <person name="Okada Y."/>
            <person name="Kumanogoh A."/>
            <person name="Takeda K."/>
        </authorList>
    </citation>
    <scope>NUCLEOTIDE SEQUENCE</scope>
    <source>
        <strain evidence="2">F3-75</strain>
    </source>
</reference>
<name>A0AAP3F870_9BACT</name>
<dbReference type="InterPro" id="IPR024214">
    <property type="entry name" value="DUF3843"/>
</dbReference>
<feature type="compositionally biased region" description="Acidic residues" evidence="1">
    <location>
        <begin position="294"/>
        <end position="303"/>
    </location>
</feature>
<dbReference type="AlphaFoldDB" id="A0AAP3F870"/>
<protein>
    <submittedName>
        <fullName evidence="2">DUF3843 family protein</fullName>
    </submittedName>
</protein>
<dbReference type="Pfam" id="PF12954">
    <property type="entry name" value="DUF3843"/>
    <property type="match status" value="2"/>
</dbReference>
<dbReference type="RefSeq" id="WP_264966333.1">
    <property type="nucleotide sequence ID" value="NZ_JAPDVK010000003.1"/>
</dbReference>
<dbReference type="Proteomes" id="UP001209344">
    <property type="component" value="Unassembled WGS sequence"/>
</dbReference>
<evidence type="ECO:0000313" key="2">
    <source>
        <dbReference type="EMBL" id="MCW4128618.1"/>
    </source>
</evidence>
<organism evidence="2 3">
    <name type="scientific">Segatella copri</name>
    <dbReference type="NCBI Taxonomy" id="165179"/>
    <lineage>
        <taxon>Bacteria</taxon>
        <taxon>Pseudomonadati</taxon>
        <taxon>Bacteroidota</taxon>
        <taxon>Bacteroidia</taxon>
        <taxon>Bacteroidales</taxon>
        <taxon>Prevotellaceae</taxon>
        <taxon>Segatella</taxon>
    </lineage>
</organism>
<feature type="region of interest" description="Disordered" evidence="1">
    <location>
        <begin position="294"/>
        <end position="313"/>
    </location>
</feature>
<evidence type="ECO:0000256" key="1">
    <source>
        <dbReference type="SAM" id="MobiDB-lite"/>
    </source>
</evidence>
<dbReference type="EMBL" id="JAPDVK010000003">
    <property type="protein sequence ID" value="MCW4128618.1"/>
    <property type="molecule type" value="Genomic_DNA"/>
</dbReference>
<sequence length="536" mass="62293">MKKVIFTQEWMAMHPYEKPNDVDQYYTELANEIYHALDEACFTHQFPNVEEAKQLALSIAGYFEDIISGTCIWKTFTAECKKRYGSYIPFYENEDDFIQNTLNENMPPYDPDEINFADIKFLCWHHYQQSSHVQGAVPFLFSTVELAAKLAYNVLDKEYETAPENDRLYEFLCELPTDEDKFYEYRDALAWFHYGCYFNVGNRFRLQMELERLAHSPQGFNDIIAYSIQIEQTMNSRNNLLALTSAEWLAKVSEHHPAHKLWTDIDYKSTRAFKMIKEDDNFFYLKDVYDASEEETSADDASEETSKDGADEENLLRVRKDSTNIEDASAFLSGEQLIVTNLFYFGGDWWQTGALLNPPYEENKEQIEAEKDRLNRKQPIHDYNLLKAKEFGDKFVFLEDVKTLKEFLQEVGIELPANIKFPPKYEKGIIVCGSPYTGINICFGMAHCIAALENPYYNAERAEIDAFNIISGNGRPFPYEIVCKLIDNNMLPDANLFTSRYVKEAGLKITQANLQFLADYYLMGRKDKDLSPAELW</sequence>
<comment type="caution">
    <text evidence="2">The sequence shown here is derived from an EMBL/GenBank/DDBJ whole genome shotgun (WGS) entry which is preliminary data.</text>
</comment>
<accession>A0AAP3F870</accession>